<evidence type="ECO:0000256" key="1">
    <source>
        <dbReference type="ARBA" id="ARBA00022737"/>
    </source>
</evidence>
<comment type="caution">
    <text evidence="4">The sequence shown here is derived from an EMBL/GenBank/DDBJ whole genome shotgun (WGS) entry which is preliminary data.</text>
</comment>
<proteinExistence type="predicted"/>
<feature type="compositionally biased region" description="Low complexity" evidence="2">
    <location>
        <begin position="223"/>
        <end position="233"/>
    </location>
</feature>
<dbReference type="PANTHER" id="PTHR11977:SF51">
    <property type="entry name" value="PROTEIN FLIGHTLESS-1 HOMOLOG"/>
    <property type="match status" value="1"/>
</dbReference>
<dbReference type="PANTHER" id="PTHR11977">
    <property type="entry name" value="VILLIN"/>
    <property type="match status" value="1"/>
</dbReference>
<feature type="compositionally biased region" description="Polar residues" evidence="2">
    <location>
        <begin position="321"/>
        <end position="337"/>
    </location>
</feature>
<feature type="region of interest" description="Disordered" evidence="2">
    <location>
        <begin position="691"/>
        <end position="719"/>
    </location>
</feature>
<feature type="compositionally biased region" description="Polar residues" evidence="2">
    <location>
        <begin position="704"/>
        <end position="719"/>
    </location>
</feature>
<feature type="compositionally biased region" description="Low complexity" evidence="2">
    <location>
        <begin position="255"/>
        <end position="265"/>
    </location>
</feature>
<feature type="compositionally biased region" description="Basic and acidic residues" evidence="2">
    <location>
        <begin position="566"/>
        <end position="577"/>
    </location>
</feature>
<feature type="region of interest" description="Disordered" evidence="2">
    <location>
        <begin position="1"/>
        <end position="25"/>
    </location>
</feature>
<dbReference type="GO" id="GO:0051015">
    <property type="term" value="F:actin filament binding"/>
    <property type="evidence" value="ECO:0007669"/>
    <property type="project" value="InterPro"/>
</dbReference>
<evidence type="ECO:0000259" key="3">
    <source>
        <dbReference type="Pfam" id="PF25480"/>
    </source>
</evidence>
<name>A0A8H5I1Q3_9AGAR</name>
<evidence type="ECO:0000313" key="5">
    <source>
        <dbReference type="Proteomes" id="UP000518752"/>
    </source>
</evidence>
<feature type="region of interest" description="Disordered" evidence="2">
    <location>
        <begin position="733"/>
        <end position="774"/>
    </location>
</feature>
<dbReference type="GO" id="GO:0008154">
    <property type="term" value="P:actin polymerization or depolymerization"/>
    <property type="evidence" value="ECO:0007669"/>
    <property type="project" value="TreeGrafter"/>
</dbReference>
<feature type="domain" description="DUF7904" evidence="3">
    <location>
        <begin position="893"/>
        <end position="983"/>
    </location>
</feature>
<feature type="region of interest" description="Disordered" evidence="2">
    <location>
        <begin position="54"/>
        <end position="89"/>
    </location>
</feature>
<dbReference type="OrthoDB" id="6375767at2759"/>
<dbReference type="SUPFAM" id="SSF55753">
    <property type="entry name" value="Actin depolymerizing proteins"/>
    <property type="match status" value="1"/>
</dbReference>
<dbReference type="Pfam" id="PF25480">
    <property type="entry name" value="DUF7904"/>
    <property type="match status" value="1"/>
</dbReference>
<evidence type="ECO:0000313" key="4">
    <source>
        <dbReference type="EMBL" id="KAF5393401.1"/>
    </source>
</evidence>
<protein>
    <recommendedName>
        <fullName evidence="3">DUF7904 domain-containing protein</fullName>
    </recommendedName>
</protein>
<feature type="compositionally biased region" description="Polar residues" evidence="2">
    <location>
        <begin position="578"/>
        <end position="616"/>
    </location>
</feature>
<dbReference type="InterPro" id="IPR029006">
    <property type="entry name" value="ADF-H/Gelsolin-like_dom_sf"/>
</dbReference>
<feature type="region of interest" description="Disordered" evidence="2">
    <location>
        <begin position="175"/>
        <end position="448"/>
    </location>
</feature>
<feature type="region of interest" description="Disordered" evidence="2">
    <location>
        <begin position="534"/>
        <end position="620"/>
    </location>
</feature>
<dbReference type="GO" id="GO:0005737">
    <property type="term" value="C:cytoplasm"/>
    <property type="evidence" value="ECO:0007669"/>
    <property type="project" value="TreeGrafter"/>
</dbReference>
<dbReference type="GO" id="GO:0015629">
    <property type="term" value="C:actin cytoskeleton"/>
    <property type="evidence" value="ECO:0007669"/>
    <property type="project" value="TreeGrafter"/>
</dbReference>
<dbReference type="GO" id="GO:0051016">
    <property type="term" value="P:barbed-end actin filament capping"/>
    <property type="evidence" value="ECO:0007669"/>
    <property type="project" value="TreeGrafter"/>
</dbReference>
<dbReference type="Proteomes" id="UP000518752">
    <property type="component" value="Unassembled WGS sequence"/>
</dbReference>
<dbReference type="AlphaFoldDB" id="A0A8H5I1Q3"/>
<accession>A0A8H5I1Q3</accession>
<dbReference type="GO" id="GO:0051014">
    <property type="term" value="P:actin filament severing"/>
    <property type="evidence" value="ECO:0007669"/>
    <property type="project" value="TreeGrafter"/>
</dbReference>
<keyword evidence="5" id="KW-1185">Reference proteome</keyword>
<dbReference type="GO" id="GO:0005546">
    <property type="term" value="F:phosphatidylinositol-4,5-bisphosphate binding"/>
    <property type="evidence" value="ECO:0007669"/>
    <property type="project" value="TreeGrafter"/>
</dbReference>
<organism evidence="4 5">
    <name type="scientific">Collybiopsis confluens</name>
    <dbReference type="NCBI Taxonomy" id="2823264"/>
    <lineage>
        <taxon>Eukaryota</taxon>
        <taxon>Fungi</taxon>
        <taxon>Dikarya</taxon>
        <taxon>Basidiomycota</taxon>
        <taxon>Agaricomycotina</taxon>
        <taxon>Agaricomycetes</taxon>
        <taxon>Agaricomycetidae</taxon>
        <taxon>Agaricales</taxon>
        <taxon>Marasmiineae</taxon>
        <taxon>Omphalotaceae</taxon>
        <taxon>Collybiopsis</taxon>
    </lineage>
</organism>
<feature type="compositionally biased region" description="Basic and acidic residues" evidence="2">
    <location>
        <begin position="9"/>
        <end position="18"/>
    </location>
</feature>
<feature type="region of interest" description="Disordered" evidence="2">
    <location>
        <begin position="127"/>
        <end position="146"/>
    </location>
</feature>
<feature type="compositionally biased region" description="Low complexity" evidence="2">
    <location>
        <begin position="127"/>
        <end position="138"/>
    </location>
</feature>
<dbReference type="EMBL" id="JAACJN010000002">
    <property type="protein sequence ID" value="KAF5393401.1"/>
    <property type="molecule type" value="Genomic_DNA"/>
</dbReference>
<dbReference type="InterPro" id="IPR007122">
    <property type="entry name" value="Villin/Gelsolin"/>
</dbReference>
<reference evidence="4 5" key="1">
    <citation type="journal article" date="2020" name="ISME J.">
        <title>Uncovering the hidden diversity of litter-decomposition mechanisms in mushroom-forming fungi.</title>
        <authorList>
            <person name="Floudas D."/>
            <person name="Bentzer J."/>
            <person name="Ahren D."/>
            <person name="Johansson T."/>
            <person name="Persson P."/>
            <person name="Tunlid A."/>
        </authorList>
    </citation>
    <scope>NUCLEOTIDE SEQUENCE [LARGE SCALE GENOMIC DNA]</scope>
    <source>
        <strain evidence="4 5">CBS 406.79</strain>
    </source>
</reference>
<keyword evidence="1" id="KW-0677">Repeat</keyword>
<sequence>MASNPSRPRYSDLPKPDSAEGVGDWARKIRDFQRQIDDDEEAEHRRLQEEIAASRIARKRRSKGVVSPVNADFAPSEESATAIPDLKSLAERQLSQAEAFNKLNGPPNTPSKSEVTTSIASARAWMASASTSATTRPSGPVSLAAFMGGRATGPILNKHAPQQDAHDPMQFEDRTHITSPHPVFGRGGVAMPGLTASNRFPRKDSASPVISPKYAGGRALIGSSSSARELSASPTKAVDETIFPSQKTENRDRTASTPSSIPASPQKNGFRERTVSSPSPAFAPATGPSEAATEHIAPPHETRKHTIGSPGARVTPARAVSATSSSQTPALSRSPPSHQAPVTAPSLAKAIKPDPKPSPQAPRISLSPNTSPAFLKPPTQKEPTPSLSRLQGRGFVQNMVKASHKVDSPPPSAQTTPDRPLSNPRKASVLDRWQPQESVVSSPPVLATKPLGMRKSWTVDTSPQASKELPAQPVEVPLPRYKDFIRPTRDSSPMLDPQGTGLGSATTLVVFKPSNDEVEAGSFGSVNELGVKHSAVGTRSPNKLPVAAGKPLNHPTKDRARKAKKSREITDGAKDHGSSATRTTFTQVKITPSPESEYPTSVNPSRPAPVSSNGSGRITDRWHEQGIIGIKPVSSRSRSSDSEPFKVEGEAGRRLLPGFAVTQNNVLAHSSPSPPVSASNPATLRSVASPVHVTKESFEPTLPKSPSNPSRHSRIPSTGNRATVMDVAQAFAEPENKIQNSPTEEEDISSLSSTTLEEPQEPESLPPLKPSPRQNVHIPVLERRRSSYNSAVTLPPLQEEVTPTPTPAGTLARGTFSALAPAPVIHVSLQEAFVPVDRGRKSSEDSDIIQIDFINAPLPDVDIGSLLTAHQQLHLSPNEDLRTVSLEVLVISGGNASILSRELNIFYDAEILAIVHRFKSQSSGLVATTVWGWFGKSSVSGDLDQAKLQELAQHYRTTLIVVNQCKEPVDMLQVLGNQLIVRQGKRVHWSSDNTAMHVIRSRKEAVLIDEQELSIRNLCSGFSYCITVLDTVYVWYGRGSVASERKAALEYGHKLGSNIVELREGDKDGDEMLWMILGEDSFANANYWQWRITVANTAPRAWKVLEDKVQPVDFLDVRDTSSVYLLDCVWELFVLVGSEARSQRQNIRLALHAAANFVRRVAGQRPHDPPVHVLIFPSQVPLDLKMHFREIDEILLNSQQVPDHMNLLSLDEAHDHVGTSSERKQLD</sequence>
<evidence type="ECO:0000256" key="2">
    <source>
        <dbReference type="SAM" id="MobiDB-lite"/>
    </source>
</evidence>
<dbReference type="Gene3D" id="3.40.20.10">
    <property type="entry name" value="Severin"/>
    <property type="match status" value="1"/>
</dbReference>
<dbReference type="InterPro" id="IPR057226">
    <property type="entry name" value="DUF7904"/>
</dbReference>
<gene>
    <name evidence="4" type="ORF">D9757_000697</name>
</gene>